<organism evidence="2 3">
    <name type="scientific">Kocuria coralli</name>
    <dbReference type="NCBI Taxonomy" id="1461025"/>
    <lineage>
        <taxon>Bacteria</taxon>
        <taxon>Bacillati</taxon>
        <taxon>Actinomycetota</taxon>
        <taxon>Actinomycetes</taxon>
        <taxon>Micrococcales</taxon>
        <taxon>Micrococcaceae</taxon>
        <taxon>Kocuria</taxon>
    </lineage>
</organism>
<keyword evidence="3" id="KW-1185">Reference proteome</keyword>
<dbReference type="OrthoDB" id="4407386at2"/>
<feature type="transmembrane region" description="Helical" evidence="1">
    <location>
        <begin position="171"/>
        <end position="190"/>
    </location>
</feature>
<feature type="transmembrane region" description="Helical" evidence="1">
    <location>
        <begin position="139"/>
        <end position="159"/>
    </location>
</feature>
<proteinExistence type="predicted"/>
<keyword evidence="1" id="KW-0812">Transmembrane</keyword>
<protein>
    <submittedName>
        <fullName evidence="2">ABC transporter permease</fullName>
    </submittedName>
</protein>
<feature type="transmembrane region" description="Helical" evidence="1">
    <location>
        <begin position="105"/>
        <end position="127"/>
    </location>
</feature>
<feature type="transmembrane region" description="Helical" evidence="1">
    <location>
        <begin position="221"/>
        <end position="240"/>
    </location>
</feature>
<reference evidence="2 3" key="1">
    <citation type="submission" date="2019-05" db="EMBL/GenBank/DDBJ databases">
        <title>Kocuria coralli sp. nov., a novel actinobacterium isolated from coral reef seawater.</title>
        <authorList>
            <person name="Li J."/>
        </authorList>
    </citation>
    <scope>NUCLEOTIDE SEQUENCE [LARGE SCALE GENOMIC DNA]</scope>
    <source>
        <strain evidence="2 3">SCSIO 13007</strain>
    </source>
</reference>
<name>A0A5J5KZW3_9MICC</name>
<dbReference type="RefSeq" id="WP_158033219.1">
    <property type="nucleotide sequence ID" value="NZ_ML708613.1"/>
</dbReference>
<feature type="transmembrane region" description="Helical" evidence="1">
    <location>
        <begin position="50"/>
        <end position="73"/>
    </location>
</feature>
<feature type="transmembrane region" description="Helical" evidence="1">
    <location>
        <begin position="18"/>
        <end position="38"/>
    </location>
</feature>
<sequence length="249" mass="25976">MNAPAVINEFAKMRHLKVGVFGLAMVVAVVALALFALVSNPDVDLGDSSAWNALLAGMSLGIPLVSPLLLAVLASRQTDMEHQGNGWLLQATSGLTPGGLCRAKFMALGLVVAVLTVVQSLLVLLAGKVLAGILPPAPLGHWAGFTLCMLAVNLVVLAMHILISAKVENQLVALGIGVLGTLLAVFSQGLPPVAAHLTPWGYYSLALAADYDVSEYVTLPLAYPSIAALTLVAALLFTVFTSRFDRQEA</sequence>
<keyword evidence="1" id="KW-0472">Membrane</keyword>
<dbReference type="EMBL" id="SZWF01000004">
    <property type="protein sequence ID" value="KAA9394908.1"/>
    <property type="molecule type" value="Genomic_DNA"/>
</dbReference>
<dbReference type="Proteomes" id="UP000325957">
    <property type="component" value="Unassembled WGS sequence"/>
</dbReference>
<evidence type="ECO:0000256" key="1">
    <source>
        <dbReference type="SAM" id="Phobius"/>
    </source>
</evidence>
<evidence type="ECO:0000313" key="2">
    <source>
        <dbReference type="EMBL" id="KAA9394908.1"/>
    </source>
</evidence>
<evidence type="ECO:0000313" key="3">
    <source>
        <dbReference type="Proteomes" id="UP000325957"/>
    </source>
</evidence>
<accession>A0A5J5KZW3</accession>
<keyword evidence="1" id="KW-1133">Transmembrane helix</keyword>
<comment type="caution">
    <text evidence="2">The sequence shown here is derived from an EMBL/GenBank/DDBJ whole genome shotgun (WGS) entry which is preliminary data.</text>
</comment>
<dbReference type="Pfam" id="PF12730">
    <property type="entry name" value="ABC2_membrane_4"/>
    <property type="match status" value="1"/>
</dbReference>
<gene>
    <name evidence="2" type="ORF">FCK90_05115</name>
</gene>
<dbReference type="AlphaFoldDB" id="A0A5J5KZW3"/>